<dbReference type="PROSITE" id="PS50096">
    <property type="entry name" value="IQ"/>
    <property type="match status" value="1"/>
</dbReference>
<dbReference type="EMBL" id="AJ698025">
    <property type="protein sequence ID" value="CAG27675.2"/>
    <property type="molecule type" value="Genomic_DNA"/>
</dbReference>
<proteinExistence type="predicted"/>
<organism evidence="2">
    <name type="scientific">Pseudomonas aeruginosa</name>
    <dbReference type="NCBI Taxonomy" id="287"/>
    <lineage>
        <taxon>Bacteria</taxon>
        <taxon>Pseudomonadati</taxon>
        <taxon>Pseudomonadota</taxon>
        <taxon>Gammaproteobacteria</taxon>
        <taxon>Pseudomonadales</taxon>
        <taxon>Pseudomonadaceae</taxon>
        <taxon>Pseudomonas</taxon>
    </lineage>
</organism>
<accession>Q6ZXM8</accession>
<feature type="non-terminal residue" evidence="2">
    <location>
        <position position="1"/>
    </location>
</feature>
<feature type="non-terminal residue" evidence="2">
    <location>
        <position position="108"/>
    </location>
</feature>
<protein>
    <submittedName>
        <fullName evidence="2">Nucleoside phosphorylase</fullName>
    </submittedName>
</protein>
<evidence type="ECO:0000313" key="2">
    <source>
        <dbReference type="EMBL" id="CAG27675.2"/>
    </source>
</evidence>
<name>Q6ZXM8_PSEAI</name>
<reference evidence="2" key="1">
    <citation type="journal article" date="2005" name="FEMS Immunol. Med. Microbiol.">
        <title>Population genetic analysis of Pseudomonas aeruginosa using multilocus sequence typing.</title>
        <authorList>
            <person name="Vernez I."/>
            <person name="Hauser P."/>
            <person name="Bernasconi M.V."/>
            <person name="Blanc D.S."/>
        </authorList>
    </citation>
    <scope>NUCLEOTIDE SEQUENCE</scope>
</reference>
<feature type="compositionally biased region" description="Low complexity" evidence="1">
    <location>
        <begin position="39"/>
        <end position="50"/>
    </location>
</feature>
<feature type="region of interest" description="Disordered" evidence="1">
    <location>
        <begin position="27"/>
        <end position="86"/>
    </location>
</feature>
<gene>
    <name evidence="2" type="primary">nucP</name>
</gene>
<evidence type="ECO:0000256" key="1">
    <source>
        <dbReference type="SAM" id="MobiDB-lite"/>
    </source>
</evidence>
<dbReference type="AlphaFoldDB" id="Q6ZXM8"/>
<sequence length="108" mass="11551">DPERVPADRNAVWRAVRAAPAWPLRRARGAVPGTSRSSAPLPAAPGELPGQSLGAEAGGCRSGDRGERGGWHPCGDGNGAPVRAAPVDRLQFRTRAHLFRRRYRACHP</sequence>